<keyword evidence="1" id="KW-0812">Transmembrane</keyword>
<sequence length="65" mass="7487">MNKQLANNSRQTNKPSSVFKTLKCLTYLLCPMCLMWFIKQFANGLMPCSTDRIPEVKTGTTEREK</sequence>
<accession>A0A399T738</accession>
<keyword evidence="1" id="KW-0472">Membrane</keyword>
<name>A0A399T738_9BACT</name>
<feature type="transmembrane region" description="Helical" evidence="1">
    <location>
        <begin position="21"/>
        <end position="38"/>
    </location>
</feature>
<proteinExistence type="predicted"/>
<evidence type="ECO:0000313" key="2">
    <source>
        <dbReference type="EMBL" id="RIJ49971.1"/>
    </source>
</evidence>
<dbReference type="Proteomes" id="UP000265926">
    <property type="component" value="Unassembled WGS sequence"/>
</dbReference>
<keyword evidence="3" id="KW-1185">Reference proteome</keyword>
<gene>
    <name evidence="2" type="ORF">D1614_04300</name>
</gene>
<organism evidence="2 3">
    <name type="scientific">Maribellus luteus</name>
    <dbReference type="NCBI Taxonomy" id="2305463"/>
    <lineage>
        <taxon>Bacteria</taxon>
        <taxon>Pseudomonadati</taxon>
        <taxon>Bacteroidota</taxon>
        <taxon>Bacteroidia</taxon>
        <taxon>Marinilabiliales</taxon>
        <taxon>Prolixibacteraceae</taxon>
        <taxon>Maribellus</taxon>
    </lineage>
</organism>
<evidence type="ECO:0000313" key="3">
    <source>
        <dbReference type="Proteomes" id="UP000265926"/>
    </source>
</evidence>
<comment type="caution">
    <text evidence="2">The sequence shown here is derived from an EMBL/GenBank/DDBJ whole genome shotgun (WGS) entry which is preliminary data.</text>
</comment>
<dbReference type="EMBL" id="QWGR01000002">
    <property type="protein sequence ID" value="RIJ49971.1"/>
    <property type="molecule type" value="Genomic_DNA"/>
</dbReference>
<evidence type="ECO:0000256" key="1">
    <source>
        <dbReference type="SAM" id="Phobius"/>
    </source>
</evidence>
<protein>
    <submittedName>
        <fullName evidence="2">Uncharacterized protein</fullName>
    </submittedName>
</protein>
<keyword evidence="1" id="KW-1133">Transmembrane helix</keyword>
<reference evidence="2 3" key="1">
    <citation type="submission" date="2018-08" db="EMBL/GenBank/DDBJ databases">
        <title>Pallidiluteibacterium maritimus gen. nov., sp. nov., isolated from coastal sediment.</title>
        <authorList>
            <person name="Zhou L.Y."/>
        </authorList>
    </citation>
    <scope>NUCLEOTIDE SEQUENCE [LARGE SCALE GENOMIC DNA]</scope>
    <source>
        <strain evidence="2 3">XSD2</strain>
    </source>
</reference>
<dbReference type="AlphaFoldDB" id="A0A399T738"/>